<keyword evidence="4" id="KW-1185">Reference proteome</keyword>
<reference evidence="3 4" key="1">
    <citation type="journal article" date="2019" name="Int. J. Syst. Evol. Microbiol.">
        <title>The Global Catalogue of Microorganisms (GCM) 10K type strain sequencing project: providing services to taxonomists for standard genome sequencing and annotation.</title>
        <authorList>
            <consortium name="The Broad Institute Genomics Platform"/>
            <consortium name="The Broad Institute Genome Sequencing Center for Infectious Disease"/>
            <person name="Wu L."/>
            <person name="Ma J."/>
        </authorList>
    </citation>
    <scope>NUCLEOTIDE SEQUENCE [LARGE SCALE GENOMIC DNA]</scope>
    <source>
        <strain evidence="3 4">JCM 16328</strain>
    </source>
</reference>
<dbReference type="Pfam" id="PF13439">
    <property type="entry name" value="Glyco_transf_4"/>
    <property type="match status" value="1"/>
</dbReference>
<dbReference type="InterPro" id="IPR001296">
    <property type="entry name" value="Glyco_trans_1"/>
</dbReference>
<name>A0AAV3T943_9EURY</name>
<proteinExistence type="predicted"/>
<feature type="domain" description="Glycosyltransferase subfamily 4-like N-terminal" evidence="2">
    <location>
        <begin position="17"/>
        <end position="171"/>
    </location>
</feature>
<dbReference type="EMBL" id="BAAADV010000001">
    <property type="protein sequence ID" value="GAA0668953.1"/>
    <property type="molecule type" value="Genomic_DNA"/>
</dbReference>
<evidence type="ECO:0000313" key="3">
    <source>
        <dbReference type="EMBL" id="GAA0668953.1"/>
    </source>
</evidence>
<dbReference type="AlphaFoldDB" id="A0AAV3T943"/>
<evidence type="ECO:0000259" key="2">
    <source>
        <dbReference type="Pfam" id="PF13439"/>
    </source>
</evidence>
<dbReference type="PANTHER" id="PTHR12526">
    <property type="entry name" value="GLYCOSYLTRANSFERASE"/>
    <property type="match status" value="1"/>
</dbReference>
<dbReference type="GO" id="GO:0016757">
    <property type="term" value="F:glycosyltransferase activity"/>
    <property type="evidence" value="ECO:0007669"/>
    <property type="project" value="InterPro"/>
</dbReference>
<dbReference type="SUPFAM" id="SSF53756">
    <property type="entry name" value="UDP-Glycosyltransferase/glycogen phosphorylase"/>
    <property type="match status" value="1"/>
</dbReference>
<dbReference type="PANTHER" id="PTHR12526:SF630">
    <property type="entry name" value="GLYCOSYLTRANSFERASE"/>
    <property type="match status" value="1"/>
</dbReference>
<dbReference type="RefSeq" id="WP_343773168.1">
    <property type="nucleotide sequence ID" value="NZ_BAAADV010000001.1"/>
</dbReference>
<comment type="caution">
    <text evidence="3">The sequence shown here is derived from an EMBL/GenBank/DDBJ whole genome shotgun (WGS) entry which is preliminary data.</text>
</comment>
<evidence type="ECO:0000313" key="4">
    <source>
        <dbReference type="Proteomes" id="UP001500420"/>
    </source>
</evidence>
<protein>
    <submittedName>
        <fullName evidence="3">Glycosyltransferase family 4 protein</fullName>
    </submittedName>
</protein>
<feature type="domain" description="Glycosyl transferase family 1" evidence="1">
    <location>
        <begin position="184"/>
        <end position="345"/>
    </location>
</feature>
<dbReference type="Gene3D" id="3.40.50.2000">
    <property type="entry name" value="Glycogen Phosphorylase B"/>
    <property type="match status" value="2"/>
</dbReference>
<evidence type="ECO:0000259" key="1">
    <source>
        <dbReference type="Pfam" id="PF00534"/>
    </source>
</evidence>
<accession>A0AAV3T943</accession>
<dbReference type="Proteomes" id="UP001500420">
    <property type="component" value="Unassembled WGS sequence"/>
</dbReference>
<dbReference type="InterPro" id="IPR028098">
    <property type="entry name" value="Glyco_trans_4-like_N"/>
</dbReference>
<sequence length="366" mass="40154">MTEENTQLWFLIGMLSVGGAEQTLVDLANNIDTDQYEVTVWTIVDDGPLVAELNEDVHYRTLDAAGKWDFGVLLQFAQTARQERPDIVQSFLFFDNVLARLATVVTPKTTCITGVREVPDSRPLLRAFIDRLTLPLSDLVVSNSQAGAEHIVNHGAKEEQVAVVPNGRDVEKYAQGCASNELYESLSLDQDCPIVGTVSRLVERKGHYDLLDAWPAVLNTHSEAQLLLVGDGPERDALERYAEERGCSKSVIFAGQRDDIPALLDAMDVFVFPSHYEGLPGALLEAMCAGLPIVTTPVDGCSELVDDEKHGIHVPSQNSSALGKAVRELLDNEDRASTLGIAAQQRARNNYSINVMVDSFEALYEN</sequence>
<gene>
    <name evidence="3" type="ORF">GCM10009020_13540</name>
</gene>
<dbReference type="Pfam" id="PF00534">
    <property type="entry name" value="Glycos_transf_1"/>
    <property type="match status" value="1"/>
</dbReference>
<organism evidence="3 4">
    <name type="scientific">Natronoarchaeum mannanilyticum</name>
    <dbReference type="NCBI Taxonomy" id="926360"/>
    <lineage>
        <taxon>Archaea</taxon>
        <taxon>Methanobacteriati</taxon>
        <taxon>Methanobacteriota</taxon>
        <taxon>Stenosarchaea group</taxon>
        <taxon>Halobacteria</taxon>
        <taxon>Halobacteriales</taxon>
        <taxon>Natronoarchaeaceae</taxon>
    </lineage>
</organism>